<organism evidence="1">
    <name type="scientific">mine drainage metagenome</name>
    <dbReference type="NCBI Taxonomy" id="410659"/>
    <lineage>
        <taxon>unclassified sequences</taxon>
        <taxon>metagenomes</taxon>
        <taxon>ecological metagenomes</taxon>
    </lineage>
</organism>
<dbReference type="InterPro" id="IPR036527">
    <property type="entry name" value="SCP2_sterol-bd_dom_sf"/>
</dbReference>
<proteinExistence type="predicted"/>
<dbReference type="SUPFAM" id="SSF55718">
    <property type="entry name" value="SCP-like"/>
    <property type="match status" value="1"/>
</dbReference>
<gene>
    <name evidence="1" type="ORF">CARN2_2209</name>
</gene>
<dbReference type="EMBL" id="CABM01000024">
    <property type="protein sequence ID" value="CBH96268.1"/>
    <property type="molecule type" value="Genomic_DNA"/>
</dbReference>
<dbReference type="Gene3D" id="3.30.1050.10">
    <property type="entry name" value="SCP2 sterol-binding domain"/>
    <property type="match status" value="1"/>
</dbReference>
<name>E6PMW6_9ZZZZ</name>
<reference evidence="1" key="1">
    <citation type="submission" date="2009-10" db="EMBL/GenBank/DDBJ databases">
        <title>Diversity of trophic interactions inside an arsenic-rich microbial ecosystem.</title>
        <authorList>
            <person name="Bertin P.N."/>
            <person name="Heinrich-Salmeron A."/>
            <person name="Pelletier E."/>
            <person name="Goulhen-Chollet F."/>
            <person name="Arsene-Ploetze F."/>
            <person name="Gallien S."/>
            <person name="Calteau A."/>
            <person name="Vallenet D."/>
            <person name="Casiot C."/>
            <person name="Chane-Woon-Ming B."/>
            <person name="Giloteaux L."/>
            <person name="Barakat M."/>
            <person name="Bonnefoy V."/>
            <person name="Bruneel O."/>
            <person name="Chandler M."/>
            <person name="Cleiss J."/>
            <person name="Duran R."/>
            <person name="Elbaz-Poulichet F."/>
            <person name="Fonknechten N."/>
            <person name="Lauga B."/>
            <person name="Mornico D."/>
            <person name="Ortet P."/>
            <person name="Schaeffer C."/>
            <person name="Siguier P."/>
            <person name="Alexander Thil Smith A."/>
            <person name="Van Dorsselaer A."/>
            <person name="Weissenbach J."/>
            <person name="Medigue C."/>
            <person name="Le Paslier D."/>
        </authorList>
    </citation>
    <scope>NUCLEOTIDE SEQUENCE</scope>
</reference>
<accession>E6PMW6</accession>
<protein>
    <submittedName>
        <fullName evidence="1">Putative sterol carrier protein</fullName>
    </submittedName>
</protein>
<evidence type="ECO:0000313" key="1">
    <source>
        <dbReference type="EMBL" id="CBH96268.1"/>
    </source>
</evidence>
<comment type="caution">
    <text evidence="1">The sequence shown here is derived from an EMBL/GenBank/DDBJ whole genome shotgun (WGS) entry which is preliminary data.</text>
</comment>
<dbReference type="AlphaFoldDB" id="E6PMW6"/>
<sequence length="188" mass="20246">MHRIAANHRQTLVRLALATLFTTAAVAAQAAAPVLMSPQWTANFCQTWNQTAQLAEGLAGEWLHDDKGRGYKVVELYRTDCGKGSMVELKIVPKDGKAFCTYGGVPNTPANFDVDFLMHASTRNWEAMGKGDPGPMWAMMSGKLEFQGPKLVAMRAIKPFESFLLNVGKVAGDAATCPAGATQTSLAQ</sequence>